<feature type="compositionally biased region" description="Low complexity" evidence="1">
    <location>
        <begin position="14"/>
        <end position="24"/>
    </location>
</feature>
<evidence type="ECO:0000256" key="1">
    <source>
        <dbReference type="SAM" id="MobiDB-lite"/>
    </source>
</evidence>
<sequence length="227" mass="25706">MDLETDVARNDARSSSPMSSPIQSTRRFAQYKSRTSGSSIIASRSKVSRGPNFQVEEPPQKQLWREKLRVQVEKRAKRDREKAYERARSEGASSGASSEADYDMDDEDGDELDDEACSLLYRRVMIEERRKLAHHSRISYEREIGDPDDIYMEDVEGLEQEFAGSGSQQGVSAPTSGESEEVAALEEDPERIYQAYMAALAAQEQEEDEFEEEFDDIDPKVLEAMVA</sequence>
<keyword evidence="3" id="KW-1185">Reference proteome</keyword>
<reference evidence="2 3" key="1">
    <citation type="submission" date="2014-04" db="EMBL/GenBank/DDBJ databases">
        <authorList>
            <consortium name="DOE Joint Genome Institute"/>
            <person name="Kuo A."/>
            <person name="Zuccaro A."/>
            <person name="Kohler A."/>
            <person name="Nagy L.G."/>
            <person name="Floudas D."/>
            <person name="Copeland A."/>
            <person name="Barry K.W."/>
            <person name="Cichocki N."/>
            <person name="Veneault-Fourrey C."/>
            <person name="LaButti K."/>
            <person name="Lindquist E.A."/>
            <person name="Lipzen A."/>
            <person name="Lundell T."/>
            <person name="Morin E."/>
            <person name="Murat C."/>
            <person name="Sun H."/>
            <person name="Tunlid A."/>
            <person name="Henrissat B."/>
            <person name="Grigoriev I.V."/>
            <person name="Hibbett D.S."/>
            <person name="Martin F."/>
            <person name="Nordberg H.P."/>
            <person name="Cantor M.N."/>
            <person name="Hua S.X."/>
        </authorList>
    </citation>
    <scope>NUCLEOTIDE SEQUENCE [LARGE SCALE GENOMIC DNA]</scope>
    <source>
        <strain evidence="2 3">MAFF 305830</strain>
    </source>
</reference>
<dbReference type="Proteomes" id="UP000054097">
    <property type="component" value="Unassembled WGS sequence"/>
</dbReference>
<feature type="compositionally biased region" description="Basic and acidic residues" evidence="1">
    <location>
        <begin position="1"/>
        <end position="12"/>
    </location>
</feature>
<protein>
    <submittedName>
        <fullName evidence="2">Uncharacterized protein</fullName>
    </submittedName>
</protein>
<feature type="compositionally biased region" description="Polar residues" evidence="1">
    <location>
        <begin position="165"/>
        <end position="177"/>
    </location>
</feature>
<accession>A0A0C2XNJ4</accession>
<organism evidence="2 3">
    <name type="scientific">Serendipita vermifera MAFF 305830</name>
    <dbReference type="NCBI Taxonomy" id="933852"/>
    <lineage>
        <taxon>Eukaryota</taxon>
        <taxon>Fungi</taxon>
        <taxon>Dikarya</taxon>
        <taxon>Basidiomycota</taxon>
        <taxon>Agaricomycotina</taxon>
        <taxon>Agaricomycetes</taxon>
        <taxon>Sebacinales</taxon>
        <taxon>Serendipitaceae</taxon>
        <taxon>Serendipita</taxon>
    </lineage>
</organism>
<dbReference type="EMBL" id="KN824284">
    <property type="protein sequence ID" value="KIM30542.1"/>
    <property type="molecule type" value="Genomic_DNA"/>
</dbReference>
<reference evidence="3" key="2">
    <citation type="submission" date="2015-01" db="EMBL/GenBank/DDBJ databases">
        <title>Evolutionary Origins and Diversification of the Mycorrhizal Mutualists.</title>
        <authorList>
            <consortium name="DOE Joint Genome Institute"/>
            <consortium name="Mycorrhizal Genomics Consortium"/>
            <person name="Kohler A."/>
            <person name="Kuo A."/>
            <person name="Nagy L.G."/>
            <person name="Floudas D."/>
            <person name="Copeland A."/>
            <person name="Barry K.W."/>
            <person name="Cichocki N."/>
            <person name="Veneault-Fourrey C."/>
            <person name="LaButti K."/>
            <person name="Lindquist E.A."/>
            <person name="Lipzen A."/>
            <person name="Lundell T."/>
            <person name="Morin E."/>
            <person name="Murat C."/>
            <person name="Riley R."/>
            <person name="Ohm R."/>
            <person name="Sun H."/>
            <person name="Tunlid A."/>
            <person name="Henrissat B."/>
            <person name="Grigoriev I.V."/>
            <person name="Hibbett D.S."/>
            <person name="Martin F."/>
        </authorList>
    </citation>
    <scope>NUCLEOTIDE SEQUENCE [LARGE SCALE GENOMIC DNA]</scope>
    <source>
        <strain evidence="3">MAFF 305830</strain>
    </source>
</reference>
<dbReference type="OrthoDB" id="3267284at2759"/>
<evidence type="ECO:0000313" key="2">
    <source>
        <dbReference type="EMBL" id="KIM30542.1"/>
    </source>
</evidence>
<feature type="compositionally biased region" description="Basic and acidic residues" evidence="1">
    <location>
        <begin position="63"/>
        <end position="89"/>
    </location>
</feature>
<dbReference type="HOGENOM" id="CLU_1220336_0_0_1"/>
<feature type="compositionally biased region" description="Polar residues" evidence="1">
    <location>
        <begin position="32"/>
        <end position="42"/>
    </location>
</feature>
<feature type="compositionally biased region" description="Acidic residues" evidence="1">
    <location>
        <begin position="100"/>
        <end position="111"/>
    </location>
</feature>
<feature type="compositionally biased region" description="Low complexity" evidence="1">
    <location>
        <begin position="90"/>
        <end position="99"/>
    </location>
</feature>
<feature type="region of interest" description="Disordered" evidence="1">
    <location>
        <begin position="162"/>
        <end position="182"/>
    </location>
</feature>
<feature type="region of interest" description="Disordered" evidence="1">
    <location>
        <begin position="1"/>
        <end position="111"/>
    </location>
</feature>
<name>A0A0C2XNJ4_SERVB</name>
<gene>
    <name evidence="2" type="ORF">M408DRAFT_66344</name>
</gene>
<proteinExistence type="predicted"/>
<evidence type="ECO:0000313" key="3">
    <source>
        <dbReference type="Proteomes" id="UP000054097"/>
    </source>
</evidence>
<dbReference type="AlphaFoldDB" id="A0A0C2XNJ4"/>